<proteinExistence type="inferred from homology"/>
<evidence type="ECO:0000313" key="5">
    <source>
        <dbReference type="Proteomes" id="UP000093943"/>
    </source>
</evidence>
<comment type="function">
    <text evidence="3">Toxic component of a type II toxin-antitoxin (TA) system.</text>
</comment>
<keyword evidence="2" id="KW-1277">Toxin-antitoxin system</keyword>
<comment type="similarity">
    <text evidence="1 3">Belongs to the PemK/MazF family.</text>
</comment>
<name>A0A1A2XH98_MYCSD</name>
<dbReference type="Pfam" id="PF02452">
    <property type="entry name" value="PemK_toxin"/>
    <property type="match status" value="1"/>
</dbReference>
<dbReference type="InterPro" id="IPR003477">
    <property type="entry name" value="PemK-like"/>
</dbReference>
<dbReference type="InterPro" id="IPR011067">
    <property type="entry name" value="Plasmid_toxin/cell-grow_inhib"/>
</dbReference>
<keyword evidence="3" id="KW-0255">Endonuclease</keyword>
<evidence type="ECO:0000256" key="1">
    <source>
        <dbReference type="ARBA" id="ARBA00007521"/>
    </source>
</evidence>
<evidence type="ECO:0000256" key="3">
    <source>
        <dbReference type="PIRNR" id="PIRNR033490"/>
    </source>
</evidence>
<gene>
    <name evidence="4" type="ORF">A5710_10250</name>
</gene>
<dbReference type="EC" id="3.1.-.-" evidence="3"/>
<protein>
    <recommendedName>
        <fullName evidence="3">mRNA interferase</fullName>
        <ecNumber evidence="3">3.1.-.-</ecNumber>
    </recommendedName>
</protein>
<dbReference type="RefSeq" id="WP_065019473.1">
    <property type="nucleotide sequence ID" value="NZ_LZKG01000158.1"/>
</dbReference>
<dbReference type="Gene3D" id="2.30.30.110">
    <property type="match status" value="1"/>
</dbReference>
<dbReference type="Proteomes" id="UP000093943">
    <property type="component" value="Unassembled WGS sequence"/>
</dbReference>
<comment type="caution">
    <text evidence="4">The sequence shown here is derived from an EMBL/GenBank/DDBJ whole genome shotgun (WGS) entry which is preliminary data.</text>
</comment>
<dbReference type="SUPFAM" id="SSF50118">
    <property type="entry name" value="Cell growth inhibitor/plasmid maintenance toxic component"/>
    <property type="match status" value="1"/>
</dbReference>
<reference evidence="5" key="1">
    <citation type="submission" date="2016-06" db="EMBL/GenBank/DDBJ databases">
        <authorList>
            <person name="Sutton G."/>
            <person name="Brinkac L."/>
            <person name="Sanka R."/>
            <person name="Adams M."/>
            <person name="Lau E."/>
            <person name="Sam S."/>
            <person name="Sreng N."/>
            <person name="Him V."/>
            <person name="Kerleguer A."/>
            <person name="Cheng S."/>
        </authorList>
    </citation>
    <scope>NUCLEOTIDE SEQUENCE [LARGE SCALE GENOMIC DNA]</scope>
    <source>
        <strain evidence="5">E1876</strain>
    </source>
</reference>
<dbReference type="GO" id="GO:0016787">
    <property type="term" value="F:hydrolase activity"/>
    <property type="evidence" value="ECO:0007669"/>
    <property type="project" value="UniProtKB-KW"/>
</dbReference>
<dbReference type="GO" id="GO:0003677">
    <property type="term" value="F:DNA binding"/>
    <property type="evidence" value="ECO:0007669"/>
    <property type="project" value="InterPro"/>
</dbReference>
<dbReference type="PIRSF" id="PIRSF033490">
    <property type="entry name" value="MazF"/>
    <property type="match status" value="1"/>
</dbReference>
<accession>A0A1A2XH98</accession>
<keyword evidence="3" id="KW-0378">Hydrolase</keyword>
<dbReference type="AlphaFoldDB" id="A0A1A2XH98"/>
<evidence type="ECO:0000256" key="2">
    <source>
        <dbReference type="ARBA" id="ARBA00022649"/>
    </source>
</evidence>
<evidence type="ECO:0000313" key="4">
    <source>
        <dbReference type="EMBL" id="OBI25080.1"/>
    </source>
</evidence>
<keyword evidence="3" id="KW-0540">Nuclease</keyword>
<dbReference type="GO" id="GO:0004521">
    <property type="term" value="F:RNA endonuclease activity"/>
    <property type="evidence" value="ECO:0007669"/>
    <property type="project" value="TreeGrafter"/>
</dbReference>
<dbReference type="PANTHER" id="PTHR33988:SF1">
    <property type="entry name" value="ENDORIBONUCLEASE MAZF7-RELATED"/>
    <property type="match status" value="1"/>
</dbReference>
<dbReference type="GO" id="GO:0016075">
    <property type="term" value="P:rRNA catabolic process"/>
    <property type="evidence" value="ECO:0007669"/>
    <property type="project" value="TreeGrafter"/>
</dbReference>
<dbReference type="EMBL" id="LZKG01000158">
    <property type="protein sequence ID" value="OBI25080.1"/>
    <property type="molecule type" value="Genomic_DNA"/>
</dbReference>
<organism evidence="4 5">
    <name type="scientific">Mycolicibacter sinensis (strain JDM601)</name>
    <name type="common">Mycobacterium sinense</name>
    <dbReference type="NCBI Taxonomy" id="875328"/>
    <lineage>
        <taxon>Bacteria</taxon>
        <taxon>Bacillati</taxon>
        <taxon>Actinomycetota</taxon>
        <taxon>Actinomycetes</taxon>
        <taxon>Mycobacteriales</taxon>
        <taxon>Mycobacteriaceae</taxon>
        <taxon>Mycolicibacter</taxon>
    </lineage>
</organism>
<sequence length="118" mass="12997">MRRGEIWLVDLDPAQGSEANKQRPAVVVSNDRANASAANLGHGVVTVVPVTSNVTTIYPFQVLLTAERTGLSVDSKAQAEQIRSVSVGRMRHRLGRLRSKELTQLDDALRLHLELWSV</sequence>
<dbReference type="PANTHER" id="PTHR33988">
    <property type="entry name" value="ENDORIBONUCLEASE MAZF-RELATED"/>
    <property type="match status" value="1"/>
</dbReference>
<dbReference type="GO" id="GO:0006402">
    <property type="term" value="P:mRNA catabolic process"/>
    <property type="evidence" value="ECO:0007669"/>
    <property type="project" value="TreeGrafter"/>
</dbReference>